<evidence type="ECO:0000256" key="2">
    <source>
        <dbReference type="ARBA" id="ARBA00023002"/>
    </source>
</evidence>
<accession>G7E8K1</accession>
<dbReference type="InterPro" id="IPR036291">
    <property type="entry name" value="NAD(P)-bd_dom_sf"/>
</dbReference>
<reference evidence="8 9" key="2">
    <citation type="journal article" date="2012" name="Open Biol.">
        <title>Characteristics of nucleosomes and linker DNA regions on the genome of the basidiomycete Mixia osmundae revealed by mono- and dinucleosome mapping.</title>
        <authorList>
            <person name="Nishida H."/>
            <person name="Kondo S."/>
            <person name="Matsumoto T."/>
            <person name="Suzuki Y."/>
            <person name="Yoshikawa H."/>
            <person name="Taylor T.D."/>
            <person name="Sugiyama J."/>
        </authorList>
    </citation>
    <scope>NUCLEOTIDE SEQUENCE [LARGE SCALE GENOMIC DNA]</scope>
    <source>
        <strain evidence="9">CBS 9802 / IAM 14324 / JCM 22182 / KY 12970</strain>
    </source>
</reference>
<dbReference type="GO" id="GO:0051287">
    <property type="term" value="F:NAD binding"/>
    <property type="evidence" value="ECO:0007669"/>
    <property type="project" value="InterPro"/>
</dbReference>
<evidence type="ECO:0000256" key="4">
    <source>
        <dbReference type="ARBA" id="ARBA00029440"/>
    </source>
</evidence>
<proteinExistence type="inferred from homology"/>
<dbReference type="GO" id="GO:0004617">
    <property type="term" value="F:phosphoglycerate dehydrogenase activity"/>
    <property type="evidence" value="ECO:0007669"/>
    <property type="project" value="UniProtKB-ARBA"/>
</dbReference>
<dbReference type="eggNOG" id="KOG0068">
    <property type="taxonomic scope" value="Eukaryota"/>
</dbReference>
<dbReference type="Gene3D" id="3.30.70.260">
    <property type="match status" value="1"/>
</dbReference>
<dbReference type="PANTHER" id="PTHR43761:SF1">
    <property type="entry name" value="D-ISOMER SPECIFIC 2-HYDROXYACID DEHYDROGENASE CATALYTIC DOMAIN-CONTAINING PROTEIN-RELATED"/>
    <property type="match status" value="1"/>
</dbReference>
<evidence type="ECO:0000313" key="8">
    <source>
        <dbReference type="EMBL" id="GAA99161.1"/>
    </source>
</evidence>
<evidence type="ECO:0000259" key="7">
    <source>
        <dbReference type="Pfam" id="PF02826"/>
    </source>
</evidence>
<feature type="compositionally biased region" description="Polar residues" evidence="5">
    <location>
        <begin position="1"/>
        <end position="11"/>
    </location>
</feature>
<reference evidence="8 9" key="1">
    <citation type="journal article" date="2011" name="J. Gen. Appl. Microbiol.">
        <title>Draft genome sequencing of the enigmatic basidiomycete Mixia osmundae.</title>
        <authorList>
            <person name="Nishida H."/>
            <person name="Nagatsuka Y."/>
            <person name="Sugiyama J."/>
        </authorList>
    </citation>
    <scope>NUCLEOTIDE SEQUENCE [LARGE SCALE GENOMIC DNA]</scope>
    <source>
        <strain evidence="9">CBS 9802 / IAM 14324 / JCM 22182 / KY 12970</strain>
    </source>
</reference>
<dbReference type="RefSeq" id="XP_014567487.1">
    <property type="nucleotide sequence ID" value="XM_014712001.1"/>
</dbReference>
<dbReference type="NCBIfam" id="NF008759">
    <property type="entry name" value="PRK11790.1"/>
    <property type="match status" value="1"/>
</dbReference>
<name>G7E8K1_MIXOS</name>
<feature type="region of interest" description="Disordered" evidence="5">
    <location>
        <begin position="1"/>
        <end position="66"/>
    </location>
</feature>
<feature type="compositionally biased region" description="Polar residues" evidence="5">
    <location>
        <begin position="90"/>
        <end position="105"/>
    </location>
</feature>
<evidence type="ECO:0000256" key="3">
    <source>
        <dbReference type="ARBA" id="ARBA00023027"/>
    </source>
</evidence>
<feature type="compositionally biased region" description="Polar residues" evidence="5">
    <location>
        <begin position="37"/>
        <end position="49"/>
    </location>
</feature>
<feature type="domain" description="D-isomer specific 2-hydroxyacid dehydrogenase catalytic" evidence="6">
    <location>
        <begin position="163"/>
        <end position="488"/>
    </location>
</feature>
<feature type="region of interest" description="Disordered" evidence="5">
    <location>
        <begin position="87"/>
        <end position="134"/>
    </location>
</feature>
<dbReference type="PROSITE" id="PS00670">
    <property type="entry name" value="D_2_HYDROXYACID_DH_2"/>
    <property type="match status" value="1"/>
</dbReference>
<dbReference type="InterPro" id="IPR045865">
    <property type="entry name" value="ACT-like_dom_sf"/>
</dbReference>
<keyword evidence="9" id="KW-1185">Reference proteome</keyword>
<dbReference type="CDD" id="cd04901">
    <property type="entry name" value="ACT_3PGDH"/>
    <property type="match status" value="1"/>
</dbReference>
<organism evidence="8 9">
    <name type="scientific">Mixia osmundae (strain CBS 9802 / IAM 14324 / JCM 22182 / KY 12970)</name>
    <dbReference type="NCBI Taxonomy" id="764103"/>
    <lineage>
        <taxon>Eukaryota</taxon>
        <taxon>Fungi</taxon>
        <taxon>Dikarya</taxon>
        <taxon>Basidiomycota</taxon>
        <taxon>Pucciniomycotina</taxon>
        <taxon>Mixiomycetes</taxon>
        <taxon>Mixiales</taxon>
        <taxon>Mixiaceae</taxon>
        <taxon>Mixia</taxon>
    </lineage>
</organism>
<dbReference type="Pfam" id="PF02826">
    <property type="entry name" value="2-Hacid_dh_C"/>
    <property type="match status" value="1"/>
</dbReference>
<dbReference type="InParanoid" id="G7E8K1"/>
<comment type="similarity">
    <text evidence="1">Belongs to the D-isomer specific 2-hydroxyacid dehydrogenase family.</text>
</comment>
<dbReference type="CDD" id="cd12176">
    <property type="entry name" value="PGDH_3"/>
    <property type="match status" value="1"/>
</dbReference>
<evidence type="ECO:0000256" key="5">
    <source>
        <dbReference type="SAM" id="MobiDB-lite"/>
    </source>
</evidence>
<dbReference type="PROSITE" id="PS00065">
    <property type="entry name" value="D_2_HYDROXYACID_DH_1"/>
    <property type="match status" value="1"/>
</dbReference>
<dbReference type="GO" id="GO:0047545">
    <property type="term" value="F:(S)-2-hydroxyglutarate dehydrogenase activity"/>
    <property type="evidence" value="ECO:0007669"/>
    <property type="project" value="UniProtKB-ARBA"/>
</dbReference>
<dbReference type="PANTHER" id="PTHR43761">
    <property type="entry name" value="D-ISOMER SPECIFIC 2-HYDROXYACID DEHYDROGENASE FAMILY PROTEIN (AFU_ORTHOLOGUE AFUA_1G13630)"/>
    <property type="match status" value="1"/>
</dbReference>
<dbReference type="STRING" id="764103.G7E8K1"/>
<dbReference type="EMBL" id="BABT02000216">
    <property type="protein sequence ID" value="GAA99161.1"/>
    <property type="molecule type" value="Genomic_DNA"/>
</dbReference>
<comment type="caution">
    <text evidence="8">The sequence shown here is derived from an EMBL/GenBank/DDBJ whole genome shotgun (WGS) entry which is preliminary data.</text>
</comment>
<dbReference type="InterPro" id="IPR050418">
    <property type="entry name" value="D-iso_2-hydroxyacid_DH_PdxB"/>
</dbReference>
<dbReference type="InterPro" id="IPR006139">
    <property type="entry name" value="D-isomer_2_OHA_DH_cat_dom"/>
</dbReference>
<dbReference type="Proteomes" id="UP000009131">
    <property type="component" value="Unassembled WGS sequence"/>
</dbReference>
<dbReference type="AlphaFoldDB" id="G7E8K1"/>
<gene>
    <name evidence="8" type="primary">Mo05853</name>
    <name evidence="8" type="ORF">E5Q_05853</name>
</gene>
<evidence type="ECO:0000256" key="1">
    <source>
        <dbReference type="ARBA" id="ARBA00005854"/>
    </source>
</evidence>
<sequence>MSSLTNGNAPSGLSRARAVNGHSSAQPINIGGPGEPSSLSAQRASTSAYVQPGSPHSPPAHYYPIASASPPATNSFAAMNLTDSERRRSISQTMNSPNGGLSTTVQAQAASPQSASSQGLQSGRSPRARAGTTSSIQLVMPKPLRSFNPQSVRMEEAKIVPRILLLENVNETGIQLFRAQGYHVDTEKGALGEDELIERLIQGRYTAVGIRSKTRVTAKVIEAVRDLLVIGCFCIGTNQVDLRAAAKAGIAVFNSPFSNSRSVAELVISEVIALSRQICDRSNEMRKGTWNKVSKGCWEVRNKTLGIVGYGHIGSQLSVLAEAMGLNVLYFDVMPIMPLGQARQVDTLDELLSQSDFVTLHVPELPETTNMISHDELQMMKEGSYLLNNARGKVVDLDALAVSIRSGHLAGAAIDVYPSEPAKNGQLFNSNSLGGDAGWAEELGKLPNVILTPHIGGSTEEAQRMIGTEVASALVRYVNFGSSLGAVNFPEVSLRPIIGDKIIRVCHIHANQPGVLKRINAILGEYNVERQLSDSRGDLAYLMADIADVDQEGVRAIYEAIQQTPANIATRVLL</sequence>
<dbReference type="OrthoDB" id="1621027at2759"/>
<keyword evidence="2" id="KW-0560">Oxidoreductase</keyword>
<dbReference type="FunCoup" id="G7E8K1">
    <property type="interactions" value="235"/>
</dbReference>
<evidence type="ECO:0000259" key="6">
    <source>
        <dbReference type="Pfam" id="PF00389"/>
    </source>
</evidence>
<dbReference type="FunFam" id="3.40.50.720:FF:000041">
    <property type="entry name" value="D-3-phosphoglycerate dehydrogenase"/>
    <property type="match status" value="1"/>
</dbReference>
<dbReference type="SUPFAM" id="SSF55021">
    <property type="entry name" value="ACT-like"/>
    <property type="match status" value="1"/>
</dbReference>
<dbReference type="Gene3D" id="3.40.50.720">
    <property type="entry name" value="NAD(P)-binding Rossmann-like Domain"/>
    <property type="match status" value="2"/>
</dbReference>
<dbReference type="SUPFAM" id="SSF51735">
    <property type="entry name" value="NAD(P)-binding Rossmann-fold domains"/>
    <property type="match status" value="1"/>
</dbReference>
<dbReference type="SUPFAM" id="SSF52283">
    <property type="entry name" value="Formate/glycerate dehydrogenase catalytic domain-like"/>
    <property type="match status" value="1"/>
</dbReference>
<dbReference type="GO" id="GO:0006564">
    <property type="term" value="P:L-serine biosynthetic process"/>
    <property type="evidence" value="ECO:0007669"/>
    <property type="project" value="UniProtKB-ARBA"/>
</dbReference>
<comment type="pathway">
    <text evidence="4">Amino-acid biosynthesis.</text>
</comment>
<dbReference type="PROSITE" id="PS00671">
    <property type="entry name" value="D_2_HYDROXYACID_DH_3"/>
    <property type="match status" value="1"/>
</dbReference>
<feature type="compositionally biased region" description="Low complexity" evidence="5">
    <location>
        <begin position="106"/>
        <end position="118"/>
    </location>
</feature>
<evidence type="ECO:0000313" key="9">
    <source>
        <dbReference type="Proteomes" id="UP000009131"/>
    </source>
</evidence>
<protein>
    <recommendedName>
        <fullName evidence="10">Phosphoglycerate dehydrogenase</fullName>
    </recommendedName>
</protein>
<dbReference type="InterPro" id="IPR029752">
    <property type="entry name" value="D-isomer_DH_CS1"/>
</dbReference>
<dbReference type="InterPro" id="IPR029753">
    <property type="entry name" value="D-isomer_DH_CS"/>
</dbReference>
<evidence type="ECO:0008006" key="10">
    <source>
        <dbReference type="Google" id="ProtNLM"/>
    </source>
</evidence>
<keyword evidence="3" id="KW-0520">NAD</keyword>
<dbReference type="Pfam" id="PF00389">
    <property type="entry name" value="2-Hacid_dh"/>
    <property type="match status" value="1"/>
</dbReference>
<dbReference type="HOGENOM" id="CLU_019796_9_1_1"/>
<feature type="domain" description="D-isomer specific 2-hydroxyacid dehydrogenase NAD-binding" evidence="7">
    <location>
        <begin position="270"/>
        <end position="456"/>
    </location>
</feature>
<dbReference type="InterPro" id="IPR006140">
    <property type="entry name" value="D-isomer_DH_NAD-bd"/>
</dbReference>